<evidence type="ECO:0000256" key="1">
    <source>
        <dbReference type="ARBA" id="ARBA00022490"/>
    </source>
</evidence>
<dbReference type="Pfam" id="PF03880">
    <property type="entry name" value="DbpA"/>
    <property type="match status" value="1"/>
</dbReference>
<feature type="region of interest" description="Disordered" evidence="2">
    <location>
        <begin position="196"/>
        <end position="277"/>
    </location>
</feature>
<dbReference type="Gene3D" id="3.30.70.330">
    <property type="match status" value="1"/>
</dbReference>
<evidence type="ECO:0000313" key="5">
    <source>
        <dbReference type="EMBL" id="NKX51625.1"/>
    </source>
</evidence>
<feature type="compositionally biased region" description="Basic residues" evidence="2">
    <location>
        <begin position="268"/>
        <end position="277"/>
    </location>
</feature>
<reference evidence="5 6" key="1">
    <citation type="submission" date="2020-04" db="EMBL/GenBank/DDBJ databases">
        <authorList>
            <person name="Liu S."/>
        </authorList>
    </citation>
    <scope>NUCLEOTIDE SEQUENCE [LARGE SCALE GENOMIC DNA]</scope>
    <source>
        <strain evidence="5 6">CGMCC 1.15091</strain>
    </source>
</reference>
<dbReference type="InterPro" id="IPR005580">
    <property type="entry name" value="DbpA/CsdA_RNA-bd_dom"/>
</dbReference>
<gene>
    <name evidence="5" type="ORF">HER39_13840</name>
</gene>
<dbReference type="InterPro" id="IPR012677">
    <property type="entry name" value="Nucleotide-bd_a/b_plait_sf"/>
</dbReference>
<proteinExistence type="predicted"/>
<feature type="domain" description="DEAD box helicase DbpA/CsdA RNA-binding" evidence="3">
    <location>
        <begin position="125"/>
        <end position="193"/>
    </location>
</feature>
<organism evidence="5 6">
    <name type="scientific">Arthrobacter deserti</name>
    <dbReference type="NCBI Taxonomy" id="1742687"/>
    <lineage>
        <taxon>Bacteria</taxon>
        <taxon>Bacillati</taxon>
        <taxon>Actinomycetota</taxon>
        <taxon>Actinomycetes</taxon>
        <taxon>Micrococcales</taxon>
        <taxon>Micrococcaceae</taxon>
        <taxon>Arthrobacter</taxon>
    </lineage>
</organism>
<evidence type="ECO:0000259" key="4">
    <source>
        <dbReference type="Pfam" id="PF25399"/>
    </source>
</evidence>
<sequence>PREKYLLRAIEKTTRQPVELMHLPTVDTVNANRLEKFAGRITETLESEDLAVFRELVEKYEAEHDVTAVEIAAALAHMAQGGRPLLMEELPVPPAKQARLAGAKRDAFGPRGPSRTLTEGNATSRIAVGRRNRVMPGSVVGAIANEGGLNAAQIGGIDIRSDHSLVELPADLSQEQLRALSKTRIGGELINLELDSGRKPRRDREEGGYRGDRGGFRGGDRGGFRSDRGERDRGYRSDRGERPFKKKPEGERDRGYRYESNFGGHGMGARKPRHGRG</sequence>
<keyword evidence="5" id="KW-0067">ATP-binding</keyword>
<evidence type="ECO:0000313" key="6">
    <source>
        <dbReference type="Proteomes" id="UP000523795"/>
    </source>
</evidence>
<evidence type="ECO:0000256" key="2">
    <source>
        <dbReference type="SAM" id="MobiDB-lite"/>
    </source>
</evidence>
<keyword evidence="1" id="KW-0963">Cytoplasm</keyword>
<feature type="compositionally biased region" description="Basic and acidic residues" evidence="2">
    <location>
        <begin position="196"/>
        <end position="257"/>
    </location>
</feature>
<dbReference type="GO" id="GO:0004386">
    <property type="term" value="F:helicase activity"/>
    <property type="evidence" value="ECO:0007669"/>
    <property type="project" value="UniProtKB-KW"/>
</dbReference>
<evidence type="ECO:0000259" key="3">
    <source>
        <dbReference type="Pfam" id="PF03880"/>
    </source>
</evidence>
<dbReference type="Pfam" id="PF25399">
    <property type="entry name" value="DeaD_dimer"/>
    <property type="match status" value="1"/>
</dbReference>
<name>A0ABX1JQL3_9MICC</name>
<feature type="domain" description="RNA helicase DeaD dimerization" evidence="4">
    <location>
        <begin position="24"/>
        <end position="89"/>
    </location>
</feature>
<keyword evidence="5" id="KW-0547">Nucleotide-binding</keyword>
<feature type="non-terminal residue" evidence="5">
    <location>
        <position position="1"/>
    </location>
</feature>
<protein>
    <submittedName>
        <fullName evidence="5">ATP-dependent RNA helicase</fullName>
    </submittedName>
</protein>
<keyword evidence="5" id="KW-0347">Helicase</keyword>
<dbReference type="EMBL" id="JAAZSR010000267">
    <property type="protein sequence ID" value="NKX51625.1"/>
    <property type="molecule type" value="Genomic_DNA"/>
</dbReference>
<comment type="caution">
    <text evidence="5">The sequence shown here is derived from an EMBL/GenBank/DDBJ whole genome shotgun (WGS) entry which is preliminary data.</text>
</comment>
<dbReference type="Proteomes" id="UP000523795">
    <property type="component" value="Unassembled WGS sequence"/>
</dbReference>
<dbReference type="InterPro" id="IPR057325">
    <property type="entry name" value="DeaD_dimer"/>
</dbReference>
<keyword evidence="6" id="KW-1185">Reference proteome</keyword>
<keyword evidence="5" id="KW-0378">Hydrolase</keyword>
<accession>A0ABX1JQL3</accession>